<dbReference type="VEuPathDB" id="FungiDB:MYCFIDRAFT_173481"/>
<dbReference type="HOGENOM" id="CLU_1489628_0_0_1"/>
<proteinExistence type="predicted"/>
<organism evidence="1 2">
    <name type="scientific">Pseudocercospora fijiensis (strain CIRAD86)</name>
    <name type="common">Black leaf streak disease fungus</name>
    <name type="synonym">Mycosphaerella fijiensis</name>
    <dbReference type="NCBI Taxonomy" id="383855"/>
    <lineage>
        <taxon>Eukaryota</taxon>
        <taxon>Fungi</taxon>
        <taxon>Dikarya</taxon>
        <taxon>Ascomycota</taxon>
        <taxon>Pezizomycotina</taxon>
        <taxon>Dothideomycetes</taxon>
        <taxon>Dothideomycetidae</taxon>
        <taxon>Mycosphaerellales</taxon>
        <taxon>Mycosphaerellaceae</taxon>
        <taxon>Pseudocercospora</taxon>
    </lineage>
</organism>
<reference evidence="1 2" key="1">
    <citation type="journal article" date="2012" name="PLoS Pathog.">
        <title>Diverse lifestyles and strategies of plant pathogenesis encoded in the genomes of eighteen Dothideomycetes fungi.</title>
        <authorList>
            <person name="Ohm R.A."/>
            <person name="Feau N."/>
            <person name="Henrissat B."/>
            <person name="Schoch C.L."/>
            <person name="Horwitz B.A."/>
            <person name="Barry K.W."/>
            <person name="Condon B.J."/>
            <person name="Copeland A.C."/>
            <person name="Dhillon B."/>
            <person name="Glaser F."/>
            <person name="Hesse C.N."/>
            <person name="Kosti I."/>
            <person name="LaButti K."/>
            <person name="Lindquist E.A."/>
            <person name="Lucas S."/>
            <person name="Salamov A.A."/>
            <person name="Bradshaw R.E."/>
            <person name="Ciuffetti L."/>
            <person name="Hamelin R.C."/>
            <person name="Kema G.H.J."/>
            <person name="Lawrence C."/>
            <person name="Scott J.A."/>
            <person name="Spatafora J.W."/>
            <person name="Turgeon B.G."/>
            <person name="de Wit P.J.G.M."/>
            <person name="Zhong S."/>
            <person name="Goodwin S.B."/>
            <person name="Grigoriev I.V."/>
        </authorList>
    </citation>
    <scope>NUCLEOTIDE SEQUENCE [LARGE SCALE GENOMIC DNA]</scope>
    <source>
        <strain evidence="1 2">CIRAD86</strain>
    </source>
</reference>
<sequence>MYDENMRRFEHLNYSMTHLGASGLHTTQYIIIGGGTLDLRWTLDPSHGVLSGISQTSLIALYSDHDTGLHTRTLARISKGALGIHFIRGRLLSAMLHTKDRYAAGIPGGGKLKRPLTSQRMLLTLGWIHRVFVCLAATSLLDVLGIQHGWRVRHARLLLDMKSAGMQLPTIMAYSQKERSE</sequence>
<dbReference type="AlphaFoldDB" id="M3B568"/>
<accession>M3B568</accession>
<evidence type="ECO:0000313" key="2">
    <source>
        <dbReference type="Proteomes" id="UP000016932"/>
    </source>
</evidence>
<protein>
    <submittedName>
        <fullName evidence="1">Uncharacterized protein</fullName>
    </submittedName>
</protein>
<dbReference type="EMBL" id="KB446557">
    <property type="protein sequence ID" value="EME84502.1"/>
    <property type="molecule type" value="Genomic_DNA"/>
</dbReference>
<dbReference type="RefSeq" id="XP_007925126.1">
    <property type="nucleotide sequence ID" value="XM_007926935.1"/>
</dbReference>
<gene>
    <name evidence="1" type="ORF">MYCFIDRAFT_173481</name>
</gene>
<evidence type="ECO:0000313" key="1">
    <source>
        <dbReference type="EMBL" id="EME84502.1"/>
    </source>
</evidence>
<dbReference type="GeneID" id="19332999"/>
<dbReference type="KEGG" id="pfj:MYCFIDRAFT_173481"/>
<dbReference type="Proteomes" id="UP000016932">
    <property type="component" value="Unassembled WGS sequence"/>
</dbReference>
<keyword evidence="2" id="KW-1185">Reference proteome</keyword>
<name>M3B568_PSEFD</name>